<dbReference type="Proteomes" id="UP001190700">
    <property type="component" value="Unassembled WGS sequence"/>
</dbReference>
<organism evidence="1 2">
    <name type="scientific">Cymbomonas tetramitiformis</name>
    <dbReference type="NCBI Taxonomy" id="36881"/>
    <lineage>
        <taxon>Eukaryota</taxon>
        <taxon>Viridiplantae</taxon>
        <taxon>Chlorophyta</taxon>
        <taxon>Pyramimonadophyceae</taxon>
        <taxon>Pyramimonadales</taxon>
        <taxon>Pyramimonadaceae</taxon>
        <taxon>Cymbomonas</taxon>
    </lineage>
</organism>
<protein>
    <submittedName>
        <fullName evidence="1">Uncharacterized protein</fullName>
    </submittedName>
</protein>
<gene>
    <name evidence="1" type="ORF">CYMTET_22869</name>
</gene>
<accession>A0AAE0L1S6</accession>
<evidence type="ECO:0000313" key="2">
    <source>
        <dbReference type="Proteomes" id="UP001190700"/>
    </source>
</evidence>
<proteinExistence type="predicted"/>
<reference evidence="1 2" key="1">
    <citation type="journal article" date="2015" name="Genome Biol. Evol.">
        <title>Comparative Genomics of a Bacterivorous Green Alga Reveals Evolutionary Causalities and Consequences of Phago-Mixotrophic Mode of Nutrition.</title>
        <authorList>
            <person name="Burns J.A."/>
            <person name="Paasch A."/>
            <person name="Narechania A."/>
            <person name="Kim E."/>
        </authorList>
    </citation>
    <scope>NUCLEOTIDE SEQUENCE [LARGE SCALE GENOMIC DNA]</scope>
    <source>
        <strain evidence="1 2">PLY_AMNH</strain>
    </source>
</reference>
<dbReference type="AlphaFoldDB" id="A0AAE0L1S6"/>
<name>A0AAE0L1S6_9CHLO</name>
<evidence type="ECO:0000313" key="1">
    <source>
        <dbReference type="EMBL" id="KAK3268639.1"/>
    </source>
</evidence>
<comment type="caution">
    <text evidence="1">The sequence shown here is derived from an EMBL/GenBank/DDBJ whole genome shotgun (WGS) entry which is preliminary data.</text>
</comment>
<sequence length="73" mass="8005">MALVKLHPDYTLLKTKFMTGALPTAEVLVDHVTSHYDTIFAPRAAATHTANAAESEAVGAIADDRRKQEELKR</sequence>
<dbReference type="EMBL" id="LGRX02011703">
    <property type="protein sequence ID" value="KAK3268639.1"/>
    <property type="molecule type" value="Genomic_DNA"/>
</dbReference>
<keyword evidence="2" id="KW-1185">Reference proteome</keyword>